<proteinExistence type="predicted"/>
<dbReference type="Proteomes" id="UP000322144">
    <property type="component" value="Segment"/>
</dbReference>
<accession>A0A5C1K7Q3</accession>
<keyword evidence="3" id="KW-1185">Reference proteome</keyword>
<organism evidence="2 3">
    <name type="scientific">Pseudomonas phage vB_PaeM_PS119XW</name>
    <dbReference type="NCBI Taxonomy" id="2601632"/>
    <lineage>
        <taxon>Viruses</taxon>
        <taxon>Duplodnaviria</taxon>
        <taxon>Heunggongvirae</taxon>
        <taxon>Uroviricota</taxon>
        <taxon>Caudoviricetes</taxon>
        <taxon>Chimalliviridae</taxon>
        <taxon>Pawinskivirus</taxon>
        <taxon>Pawinskivirus PS119XW</taxon>
    </lineage>
</organism>
<name>A0A5C1K7Q3_9CAUD</name>
<keyword evidence="1" id="KW-0472">Membrane</keyword>
<keyword evidence="1" id="KW-1133">Transmembrane helix</keyword>
<reference evidence="2 3" key="1">
    <citation type="submission" date="2019-06" db="EMBL/GenBank/DDBJ databases">
        <title>A distant relative of Phikzvirus genus phages from a therapeutic phage collection.</title>
        <authorList>
            <person name="Hejnowicz M.S."/>
            <person name="Dabrowski K."/>
            <person name="Gawor J."/>
            <person name="Weber-Dabrowska B."/>
            <person name="Gromadka R."/>
            <person name="Lobocka M.B."/>
        </authorList>
    </citation>
    <scope>NUCLEOTIDE SEQUENCE [LARGE SCALE GENOMIC DNA]</scope>
</reference>
<evidence type="ECO:0000313" key="3">
    <source>
        <dbReference type="Proteomes" id="UP000322144"/>
    </source>
</evidence>
<evidence type="ECO:0000313" key="2">
    <source>
        <dbReference type="EMBL" id="QEM41912.1"/>
    </source>
</evidence>
<dbReference type="KEGG" id="vg:77936933"/>
<evidence type="ECO:0000256" key="1">
    <source>
        <dbReference type="SAM" id="Phobius"/>
    </source>
</evidence>
<dbReference type="RefSeq" id="YP_010660923.1">
    <property type="nucleotide sequence ID" value="NC_070882.1"/>
</dbReference>
<keyword evidence="1" id="KW-0812">Transmembrane</keyword>
<feature type="transmembrane region" description="Helical" evidence="1">
    <location>
        <begin position="38"/>
        <end position="58"/>
    </location>
</feature>
<dbReference type="GeneID" id="77936933"/>
<dbReference type="EMBL" id="MN103543">
    <property type="protein sequence ID" value="QEM41912.1"/>
    <property type="molecule type" value="Genomic_DNA"/>
</dbReference>
<protein>
    <submittedName>
        <fullName evidence="2">Uncharacterized protein</fullName>
    </submittedName>
</protein>
<sequence length="95" mass="10877">MLSLTAKALLLLWPFLKRAIFGDRTVREVMLENKHVTFMFAMVLVLAMSLMLTIGELNDVKSENWKLKQRPECVCGVDSVESLQARRKLLGEILK</sequence>